<evidence type="ECO:0000313" key="1">
    <source>
        <dbReference type="EMBL" id="KAG6957518.1"/>
    </source>
</evidence>
<comment type="caution">
    <text evidence="1">The sequence shown here is derived from an EMBL/GenBank/DDBJ whole genome shotgun (WGS) entry which is preliminary data.</text>
</comment>
<evidence type="ECO:0000313" key="2">
    <source>
        <dbReference type="Proteomes" id="UP000709295"/>
    </source>
</evidence>
<dbReference type="Proteomes" id="UP000709295">
    <property type="component" value="Unassembled WGS sequence"/>
</dbReference>
<protein>
    <submittedName>
        <fullName evidence="1">Uncharacterized protein</fullName>
    </submittedName>
</protein>
<proteinExistence type="predicted"/>
<accession>A0A8J5MFA1</accession>
<reference evidence="1" key="1">
    <citation type="submission" date="2021-01" db="EMBL/GenBank/DDBJ databases">
        <title>Phytophthora aleatoria, a newly-described species from Pinus radiata is distinct from Phytophthora cactorum isolates based on comparative genomics.</title>
        <authorList>
            <person name="Mcdougal R."/>
            <person name="Panda P."/>
            <person name="Williams N."/>
            <person name="Studholme D.J."/>
        </authorList>
    </citation>
    <scope>NUCLEOTIDE SEQUENCE</scope>
    <source>
        <strain evidence="1">NZFS 4037</strain>
    </source>
</reference>
<sequence length="269" mass="28538">MPFVSGLTNAGRYTLNARVNQQKVTTSTQSQSDYWKRPRPFSQNTYLTALGYRKSIKPTIPIAHNVADHPSATQADGADGSTRRFSLLAAEDDTLPPTEVSYPIAPDTSCDCVTFPEEEDPTITDCSDEITWGSFQILFSDGCMNLEFDASDVYVNCPSESEQSPDFALCEIIFTDESTTNEFSTTGDSQGTSSSSNGGGGSAIYLLGGSSSTSHSTTLPTEVSTPAAGQVDMATSAPSVAASSTTNPTGRPTIARFLVFVVLATLAMQ</sequence>
<keyword evidence="2" id="KW-1185">Reference proteome</keyword>
<dbReference type="EMBL" id="JAENGY010000725">
    <property type="protein sequence ID" value="KAG6957518.1"/>
    <property type="molecule type" value="Genomic_DNA"/>
</dbReference>
<name>A0A8J5MFA1_9STRA</name>
<dbReference type="AlphaFoldDB" id="A0A8J5MFA1"/>
<organism evidence="1 2">
    <name type="scientific">Phytophthora aleatoria</name>
    <dbReference type="NCBI Taxonomy" id="2496075"/>
    <lineage>
        <taxon>Eukaryota</taxon>
        <taxon>Sar</taxon>
        <taxon>Stramenopiles</taxon>
        <taxon>Oomycota</taxon>
        <taxon>Peronosporomycetes</taxon>
        <taxon>Peronosporales</taxon>
        <taxon>Peronosporaceae</taxon>
        <taxon>Phytophthora</taxon>
    </lineage>
</organism>
<gene>
    <name evidence="1" type="ORF">JG688_00010935</name>
</gene>